<dbReference type="InterPro" id="IPR051370">
    <property type="entry name" value="PPIase_Pin1"/>
</dbReference>
<dbReference type="EMBL" id="CAUYUJ010021682">
    <property type="protein sequence ID" value="CAK0906389.1"/>
    <property type="molecule type" value="Genomic_DNA"/>
</dbReference>
<feature type="compositionally biased region" description="Pro residues" evidence="6">
    <location>
        <begin position="28"/>
        <end position="37"/>
    </location>
</feature>
<feature type="region of interest" description="Disordered" evidence="6">
    <location>
        <begin position="198"/>
        <end position="238"/>
    </location>
</feature>
<dbReference type="PROSITE" id="PS50198">
    <property type="entry name" value="PPIC_PPIASE_2"/>
    <property type="match status" value="1"/>
</dbReference>
<dbReference type="PANTHER" id="PTHR10657">
    <property type="entry name" value="PEPTIDYL-PROLYL CIS-TRANS ISOMERASE"/>
    <property type="match status" value="1"/>
</dbReference>
<dbReference type="PANTHER" id="PTHR10657:SF4">
    <property type="entry name" value="PEPTIDYL-PROLYL CIS-TRANS ISOMERASE-RELATED"/>
    <property type="match status" value="1"/>
</dbReference>
<evidence type="ECO:0000256" key="4">
    <source>
        <dbReference type="ARBA" id="ARBA00023235"/>
    </source>
</evidence>
<gene>
    <name evidence="8" type="ORF">PCOR1329_LOCUS81717</name>
</gene>
<dbReference type="Proteomes" id="UP001189429">
    <property type="component" value="Unassembled WGS sequence"/>
</dbReference>
<accession>A0ABN9Y6X2</accession>
<evidence type="ECO:0000256" key="6">
    <source>
        <dbReference type="SAM" id="MobiDB-lite"/>
    </source>
</evidence>
<sequence>MARSDDEMGAPSEAHAPAEARRKIASKRPPPGPPGPPGSSSGIEFIVCFLCQEGGTLSESWFGKPLHHQCKLAVRSRRRAVMGSAAALSDQADMHRDPEKWRATHLPYLEKDTRRAAIQELKTSQKQEESNMSVEKDLNGCEDVWLTKVRFRAFMGFWEGLSREEADERFDAEFDANPKYNRRNQQIVLAEGNEYVKHEAGTESKRGATPETLPQPARKKLKATESPETLGPHAKHLHAKKALQDAVKEIVKGFEGKATTYARLTKLAERHKGYADLPENLKDVVEKFASIQKQAKQLGLKAERAGPTGDGSVASCTTELDSMKVELTSCWADATELVQSLELIDKEMQTTKRKTYLQDRHQSQKVRVAGTLNASGAFDSQLAEHVAPLIAQTWAKAQATMVADEEGDYSAYCLQPVSSCGITMDATMNEFNPTKLFAWKTPFPSFQEMLVDIRGRIDERCNRLNEKMAANRDTWLGAQANVDSENEYGEHLKFLPGLGLHLCCIVRNALRLGAMAVPLPALGCFMSPLNESMFVLVYDVAEIINQGIVLKDIQTFLKSSSGEGFLKSKHAVCVYLPKNAVLFVPSGFYAQPLFYHPGPRNQKIDPNWLHYLHVPFLNAEIAKTVDPDVFKAATALSTVHLAPLQSSMWVERRKGFSDFVQQALKMPVEHLDRPCALLGIYTGHSSLRDSGPELQNFHLKLLPRLAQFPGRWLGDRLCASLVAVLAELEADFRARHPGAADACSAAVALVVGAQLAVCLAGRSACLLLGAGARAVPAAPPAGARRRALNEAAERNSDGAGCVGLGPAESCCLLLGASAAEAAAGRPEAAAACLALGARPRAACGQLLAAAGRRGEGGEGTAAAKEGMAAAAAFLSWRGAAAEDGAAAEPSRKRPRVQDKEASQVRVRHILVKHRDVKGALDKVRSRPVRRSQWEAEDLLRGALCDLAMVEGQPKKCSELFTQRCRELSECASALKGGEFAGDLGWLARGGKKGPAEKAIEEAAFGLRVGQLSDLIVTESGVHLLYRSA</sequence>
<organism evidence="8 9">
    <name type="scientific">Prorocentrum cordatum</name>
    <dbReference type="NCBI Taxonomy" id="2364126"/>
    <lineage>
        <taxon>Eukaryota</taxon>
        <taxon>Sar</taxon>
        <taxon>Alveolata</taxon>
        <taxon>Dinophyceae</taxon>
        <taxon>Prorocentrales</taxon>
        <taxon>Prorocentraceae</taxon>
        <taxon>Prorocentrum</taxon>
    </lineage>
</organism>
<evidence type="ECO:0000256" key="1">
    <source>
        <dbReference type="ARBA" id="ARBA00000971"/>
    </source>
</evidence>
<protein>
    <recommendedName>
        <fullName evidence="2">peptidylprolyl isomerase</fullName>
        <ecNumber evidence="2">5.2.1.8</ecNumber>
    </recommendedName>
</protein>
<feature type="compositionally biased region" description="Basic and acidic residues" evidence="6">
    <location>
        <begin position="198"/>
        <end position="208"/>
    </location>
</feature>
<evidence type="ECO:0000256" key="2">
    <source>
        <dbReference type="ARBA" id="ARBA00013194"/>
    </source>
</evidence>
<comment type="catalytic activity">
    <reaction evidence="1">
        <text>[protein]-peptidylproline (omega=180) = [protein]-peptidylproline (omega=0)</text>
        <dbReference type="Rhea" id="RHEA:16237"/>
        <dbReference type="Rhea" id="RHEA-COMP:10747"/>
        <dbReference type="Rhea" id="RHEA-COMP:10748"/>
        <dbReference type="ChEBI" id="CHEBI:83833"/>
        <dbReference type="ChEBI" id="CHEBI:83834"/>
        <dbReference type="EC" id="5.2.1.8"/>
    </reaction>
</comment>
<proteinExistence type="predicted"/>
<evidence type="ECO:0000259" key="7">
    <source>
        <dbReference type="PROSITE" id="PS50198"/>
    </source>
</evidence>
<name>A0ABN9Y6X2_9DINO</name>
<dbReference type="Gene3D" id="3.10.50.40">
    <property type="match status" value="1"/>
</dbReference>
<dbReference type="SUPFAM" id="SSF54534">
    <property type="entry name" value="FKBP-like"/>
    <property type="match status" value="1"/>
</dbReference>
<dbReference type="Pfam" id="PF00639">
    <property type="entry name" value="Rotamase"/>
    <property type="match status" value="1"/>
</dbReference>
<feature type="domain" description="PpiC" evidence="7">
    <location>
        <begin position="901"/>
        <end position="1028"/>
    </location>
</feature>
<evidence type="ECO:0000313" key="9">
    <source>
        <dbReference type="Proteomes" id="UP001189429"/>
    </source>
</evidence>
<evidence type="ECO:0000256" key="3">
    <source>
        <dbReference type="ARBA" id="ARBA00023110"/>
    </source>
</evidence>
<keyword evidence="3 5" id="KW-0697">Rotamase</keyword>
<reference evidence="8" key="1">
    <citation type="submission" date="2023-10" db="EMBL/GenBank/DDBJ databases">
        <authorList>
            <person name="Chen Y."/>
            <person name="Shah S."/>
            <person name="Dougan E. K."/>
            <person name="Thang M."/>
            <person name="Chan C."/>
        </authorList>
    </citation>
    <scope>NUCLEOTIDE SEQUENCE [LARGE SCALE GENOMIC DNA]</scope>
</reference>
<evidence type="ECO:0000256" key="5">
    <source>
        <dbReference type="PROSITE-ProRule" id="PRU00278"/>
    </source>
</evidence>
<evidence type="ECO:0000313" key="8">
    <source>
        <dbReference type="EMBL" id="CAK0906389.1"/>
    </source>
</evidence>
<dbReference type="InterPro" id="IPR000297">
    <property type="entry name" value="PPIase_PpiC"/>
</dbReference>
<dbReference type="InterPro" id="IPR046357">
    <property type="entry name" value="PPIase_dom_sf"/>
</dbReference>
<keyword evidence="9" id="KW-1185">Reference proteome</keyword>
<comment type="caution">
    <text evidence="8">The sequence shown here is derived from an EMBL/GenBank/DDBJ whole genome shotgun (WGS) entry which is preliminary data.</text>
</comment>
<dbReference type="EC" id="5.2.1.8" evidence="2"/>
<feature type="region of interest" description="Disordered" evidence="6">
    <location>
        <begin position="1"/>
        <end position="39"/>
    </location>
</feature>
<keyword evidence="4 5" id="KW-0413">Isomerase</keyword>